<reference evidence="14 15" key="1">
    <citation type="submission" date="2020-02" db="EMBL/GenBank/DDBJ databases">
        <title>Draft genome sequence of two Spirosoma agri KCTC 52727 and Spirosoma terrae KCTC 52035.</title>
        <authorList>
            <person name="Rojas J."/>
            <person name="Ambika Manirajan B."/>
            <person name="Suarez C."/>
            <person name="Ratering S."/>
            <person name="Schnell S."/>
        </authorList>
    </citation>
    <scope>NUCLEOTIDE SEQUENCE [LARGE SCALE GENOMIC DNA]</scope>
    <source>
        <strain evidence="14 15">KCTC 52035</strain>
    </source>
</reference>
<keyword evidence="4 13" id="KW-0812">Transmembrane</keyword>
<comment type="similarity">
    <text evidence="10">Belongs to the acyltransferase CrtO family.</text>
</comment>
<gene>
    <name evidence="14" type="ORF">GK108_27115</name>
</gene>
<keyword evidence="3" id="KW-0808">Transferase</keyword>
<sequence>MVFQYVSFSISIGFISFMVGMTINAFLRKTEFYKATLSSLNFIKSERLNKAIGLAGFKWIIKNTFLKFFNQKLKLNRKAEKSDLYKLREEMTISEIDHLIGFIFVSIFAVVKFYNHNFLFGLIIMLVNIVMNLYPSLLQQENKRRIDKFLQKL</sequence>
<evidence type="ECO:0000256" key="8">
    <source>
        <dbReference type="ARBA" id="ARBA00023315"/>
    </source>
</evidence>
<proteinExistence type="inferred from homology"/>
<evidence type="ECO:0000313" key="15">
    <source>
        <dbReference type="Proteomes" id="UP000474175"/>
    </source>
</evidence>
<dbReference type="AlphaFoldDB" id="A0A6L9LDG9"/>
<dbReference type="UniPathway" id="UPA00029">
    <property type="reaction ID" value="UER00560"/>
</dbReference>
<evidence type="ECO:0000256" key="9">
    <source>
        <dbReference type="ARBA" id="ARBA00023588"/>
    </source>
</evidence>
<evidence type="ECO:0000256" key="1">
    <source>
        <dbReference type="ARBA" id="ARBA00004162"/>
    </source>
</evidence>
<evidence type="ECO:0000256" key="10">
    <source>
        <dbReference type="ARBA" id="ARBA00023603"/>
    </source>
</evidence>
<dbReference type="RefSeq" id="WP_163954719.1">
    <property type="nucleotide sequence ID" value="NZ_JAAFZH010000018.1"/>
</dbReference>
<evidence type="ECO:0000256" key="5">
    <source>
        <dbReference type="ARBA" id="ARBA00022729"/>
    </source>
</evidence>
<dbReference type="GO" id="GO:0005886">
    <property type="term" value="C:plasma membrane"/>
    <property type="evidence" value="ECO:0007669"/>
    <property type="project" value="UniProtKB-SubCell"/>
</dbReference>
<name>A0A6L9LDG9_9BACT</name>
<dbReference type="Proteomes" id="UP000474175">
    <property type="component" value="Unassembled WGS sequence"/>
</dbReference>
<comment type="caution">
    <text evidence="14">The sequence shown here is derived from an EMBL/GenBank/DDBJ whole genome shotgun (WGS) entry which is preliminary data.</text>
</comment>
<keyword evidence="8" id="KW-0012">Acyltransferase</keyword>
<dbReference type="GO" id="GO:0016746">
    <property type="term" value="F:acyltransferase activity"/>
    <property type="evidence" value="ECO:0007669"/>
    <property type="project" value="UniProtKB-KW"/>
</dbReference>
<comment type="subcellular location">
    <subcellularLocation>
        <location evidence="1">Cell membrane</location>
        <topology evidence="1">Single-pass membrane protein</topology>
    </subcellularLocation>
</comment>
<comment type="function">
    <text evidence="12">Catalyzes the acylation of glycosyl-4,4'-diaponeurosporenoate, i.e. the esterification of glucose at the C6'' position with the carboxyl group of the C(15) fatty acid 12-methyltetradecanoic acid, to yield staphyloxanthin. This is the last step in the biosynthesis of this orange pigment, present in most staphylococci strains.</text>
</comment>
<feature type="transmembrane region" description="Helical" evidence="13">
    <location>
        <begin position="6"/>
        <end position="27"/>
    </location>
</feature>
<evidence type="ECO:0000256" key="13">
    <source>
        <dbReference type="SAM" id="Phobius"/>
    </source>
</evidence>
<keyword evidence="7 13" id="KW-0472">Membrane</keyword>
<evidence type="ECO:0000313" key="14">
    <source>
        <dbReference type="EMBL" id="NDU98586.1"/>
    </source>
</evidence>
<keyword evidence="2" id="KW-1003">Cell membrane</keyword>
<comment type="pathway">
    <text evidence="9">Carotenoid biosynthesis; staphyloxanthin biosynthesis; staphyloxanthin from farnesyl diphosphate: step 5/5.</text>
</comment>
<evidence type="ECO:0000256" key="12">
    <source>
        <dbReference type="ARBA" id="ARBA00025324"/>
    </source>
</evidence>
<evidence type="ECO:0000256" key="4">
    <source>
        <dbReference type="ARBA" id="ARBA00022692"/>
    </source>
</evidence>
<protein>
    <recommendedName>
        <fullName evidence="11">Glycosyl-4,4'-diaponeurosporenoate acyltransferase</fullName>
    </recommendedName>
</protein>
<dbReference type="Pfam" id="PF18927">
    <property type="entry name" value="CrtO"/>
    <property type="match status" value="1"/>
</dbReference>
<evidence type="ECO:0000256" key="2">
    <source>
        <dbReference type="ARBA" id="ARBA00022475"/>
    </source>
</evidence>
<keyword evidence="15" id="KW-1185">Reference proteome</keyword>
<evidence type="ECO:0000256" key="6">
    <source>
        <dbReference type="ARBA" id="ARBA00022989"/>
    </source>
</evidence>
<evidence type="ECO:0000256" key="11">
    <source>
        <dbReference type="ARBA" id="ARBA00023667"/>
    </source>
</evidence>
<feature type="transmembrane region" description="Helical" evidence="13">
    <location>
        <begin position="96"/>
        <end position="114"/>
    </location>
</feature>
<dbReference type="EMBL" id="JAAFZH010000018">
    <property type="protein sequence ID" value="NDU98586.1"/>
    <property type="molecule type" value="Genomic_DNA"/>
</dbReference>
<keyword evidence="6 13" id="KW-1133">Transmembrane helix</keyword>
<organism evidence="14 15">
    <name type="scientific">Spirosoma terrae</name>
    <dbReference type="NCBI Taxonomy" id="1968276"/>
    <lineage>
        <taxon>Bacteria</taxon>
        <taxon>Pseudomonadati</taxon>
        <taxon>Bacteroidota</taxon>
        <taxon>Cytophagia</taxon>
        <taxon>Cytophagales</taxon>
        <taxon>Cytophagaceae</taxon>
        <taxon>Spirosoma</taxon>
    </lineage>
</organism>
<evidence type="ECO:0000256" key="3">
    <source>
        <dbReference type="ARBA" id="ARBA00022679"/>
    </source>
</evidence>
<feature type="transmembrane region" description="Helical" evidence="13">
    <location>
        <begin position="120"/>
        <end position="138"/>
    </location>
</feature>
<evidence type="ECO:0000256" key="7">
    <source>
        <dbReference type="ARBA" id="ARBA00023136"/>
    </source>
</evidence>
<dbReference type="InterPro" id="IPR044021">
    <property type="entry name" value="CrtO"/>
</dbReference>
<keyword evidence="5" id="KW-0732">Signal</keyword>
<accession>A0A6L9LDG9</accession>